<sequence length="300" mass="33810">MRGHAVLTPKLVAALSAAFWVGGTALWGPFPVDELGTAFAMADEPAAKRAKTEGTDALSFISDICGTLKRLKRTGWVMRKVPLPESDSDHMHRCAMCAMLLTQPADLRDDYTAPGMEKFHPEKVDTVRLLRMAVSHDLCEALAGDITPYCNPTLVASKHEKEKEAMQAIRKVVGDPLGQELFELWAEYEELKTVEAIYCKDIDKFEMVVQAYEYEKEHLRPLKDLPGSKTPLTNSVGEEKDLPTVCDEPLRRFFISTNQAMVSPLFRRLDQELRARREALLQERGWAVTDSERQQPRPHG</sequence>
<comment type="caution">
    <text evidence="4">The sequence shown here is derived from an EMBL/GenBank/DDBJ whole genome shotgun (WGS) entry which is preliminary data.</text>
</comment>
<keyword evidence="2" id="KW-0378">Hydrolase</keyword>
<organism evidence="4 5">
    <name type="scientific">Symbiodinium microadriaticum</name>
    <name type="common">Dinoflagellate</name>
    <name type="synonym">Zooxanthella microadriatica</name>
    <dbReference type="NCBI Taxonomy" id="2951"/>
    <lineage>
        <taxon>Eukaryota</taxon>
        <taxon>Sar</taxon>
        <taxon>Alveolata</taxon>
        <taxon>Dinophyceae</taxon>
        <taxon>Suessiales</taxon>
        <taxon>Symbiodiniaceae</taxon>
        <taxon>Symbiodinium</taxon>
    </lineage>
</organism>
<dbReference type="GO" id="GO:0002953">
    <property type="term" value="F:5'-deoxynucleotidase activity"/>
    <property type="evidence" value="ECO:0007669"/>
    <property type="project" value="InterPro"/>
</dbReference>
<evidence type="ECO:0000313" key="5">
    <source>
        <dbReference type="Proteomes" id="UP000186817"/>
    </source>
</evidence>
<evidence type="ECO:0000256" key="2">
    <source>
        <dbReference type="ARBA" id="ARBA00022801"/>
    </source>
</evidence>
<gene>
    <name evidence="4" type="primary">hddc2</name>
    <name evidence="4" type="ORF">AK812_SmicGene6384</name>
</gene>
<dbReference type="InterPro" id="IPR006674">
    <property type="entry name" value="HD_domain"/>
</dbReference>
<feature type="domain" description="HD" evidence="3">
    <location>
        <begin position="65"/>
        <end position="221"/>
    </location>
</feature>
<keyword evidence="1" id="KW-0479">Metal-binding</keyword>
<dbReference type="Gene3D" id="1.10.3210.10">
    <property type="entry name" value="Hypothetical protein af1432"/>
    <property type="match status" value="1"/>
</dbReference>
<protein>
    <submittedName>
        <fullName evidence="4">HD domain-containing protein 2-like</fullName>
    </submittedName>
</protein>
<dbReference type="SUPFAM" id="SSF109604">
    <property type="entry name" value="HD-domain/PDEase-like"/>
    <property type="match status" value="1"/>
</dbReference>
<accession>A0A1Q9ERB6</accession>
<dbReference type="EMBL" id="LSRX01000087">
    <property type="protein sequence ID" value="OLQ09950.1"/>
    <property type="molecule type" value="Genomic_DNA"/>
</dbReference>
<keyword evidence="5" id="KW-1185">Reference proteome</keyword>
<dbReference type="PANTHER" id="PTHR11845:SF13">
    <property type="entry name" value="5'-DEOXYNUCLEOTIDASE HDDC2"/>
    <property type="match status" value="1"/>
</dbReference>
<evidence type="ECO:0000259" key="3">
    <source>
        <dbReference type="Pfam" id="PF13023"/>
    </source>
</evidence>
<reference evidence="4 5" key="1">
    <citation type="submission" date="2016-02" db="EMBL/GenBank/DDBJ databases">
        <title>Genome analysis of coral dinoflagellate symbionts highlights evolutionary adaptations to a symbiotic lifestyle.</title>
        <authorList>
            <person name="Aranda M."/>
            <person name="Li Y."/>
            <person name="Liew Y.J."/>
            <person name="Baumgarten S."/>
            <person name="Simakov O."/>
            <person name="Wilson M."/>
            <person name="Piel J."/>
            <person name="Ashoor H."/>
            <person name="Bougouffa S."/>
            <person name="Bajic V.B."/>
            <person name="Ryu T."/>
            <person name="Ravasi T."/>
            <person name="Bayer T."/>
            <person name="Micklem G."/>
            <person name="Kim H."/>
            <person name="Bhak J."/>
            <person name="Lajeunesse T.C."/>
            <person name="Voolstra C.R."/>
        </authorList>
    </citation>
    <scope>NUCLEOTIDE SEQUENCE [LARGE SCALE GENOMIC DNA]</scope>
    <source>
        <strain evidence="4 5">CCMP2467</strain>
    </source>
</reference>
<dbReference type="InterPro" id="IPR039356">
    <property type="entry name" value="YfbR/HDDC2"/>
</dbReference>
<dbReference type="GO" id="GO:0046872">
    <property type="term" value="F:metal ion binding"/>
    <property type="evidence" value="ECO:0007669"/>
    <property type="project" value="UniProtKB-KW"/>
</dbReference>
<dbReference type="PANTHER" id="PTHR11845">
    <property type="entry name" value="5'-DEOXYNUCLEOTIDASE HDDC2"/>
    <property type="match status" value="1"/>
</dbReference>
<dbReference type="Proteomes" id="UP000186817">
    <property type="component" value="Unassembled WGS sequence"/>
</dbReference>
<evidence type="ECO:0000313" key="4">
    <source>
        <dbReference type="EMBL" id="OLQ09950.1"/>
    </source>
</evidence>
<dbReference type="Pfam" id="PF13023">
    <property type="entry name" value="HD_3"/>
    <property type="match status" value="1"/>
</dbReference>
<dbReference type="OMA" id="RCAMCAM"/>
<proteinExistence type="predicted"/>
<dbReference type="GO" id="GO:0005737">
    <property type="term" value="C:cytoplasm"/>
    <property type="evidence" value="ECO:0007669"/>
    <property type="project" value="TreeGrafter"/>
</dbReference>
<name>A0A1Q9ERB6_SYMMI</name>
<dbReference type="OrthoDB" id="10254258at2759"/>
<dbReference type="AlphaFoldDB" id="A0A1Q9ERB6"/>
<evidence type="ECO:0000256" key="1">
    <source>
        <dbReference type="ARBA" id="ARBA00022723"/>
    </source>
</evidence>